<keyword evidence="1" id="KW-1133">Transmembrane helix</keyword>
<evidence type="ECO:0000313" key="2">
    <source>
        <dbReference type="EMBL" id="CDF80595.1"/>
    </source>
</evidence>
<dbReference type="PATRIC" id="fig|1347342.6.peg.2902"/>
<name>T2KPA9_FORAG</name>
<evidence type="ECO:0000313" key="3">
    <source>
        <dbReference type="Proteomes" id="UP000016160"/>
    </source>
</evidence>
<evidence type="ECO:0000256" key="1">
    <source>
        <dbReference type="SAM" id="Phobius"/>
    </source>
</evidence>
<sequence>VLFQDFVYSIIETNDFTIHRFSPDGLFISDASKYQSPLSTTLKEAPFFPKHHTPMGGSSIIRTINVLSLLIFISVKGYILNY</sequence>
<gene>
    <name evidence="2" type="ORF">BN863_28830</name>
</gene>
<protein>
    <submittedName>
        <fullName evidence="2">Uncharacterized protein</fullName>
    </submittedName>
</protein>
<feature type="transmembrane region" description="Helical" evidence="1">
    <location>
        <begin position="60"/>
        <end position="79"/>
    </location>
</feature>
<organism evidence="2 3">
    <name type="scientific">Formosa agariphila (strain DSM 15362 / KCTC 12365 / LMG 23005 / KMM 3901 / M-2Alg 35-1)</name>
    <dbReference type="NCBI Taxonomy" id="1347342"/>
    <lineage>
        <taxon>Bacteria</taxon>
        <taxon>Pseudomonadati</taxon>
        <taxon>Bacteroidota</taxon>
        <taxon>Flavobacteriia</taxon>
        <taxon>Flavobacteriales</taxon>
        <taxon>Flavobacteriaceae</taxon>
        <taxon>Formosa</taxon>
    </lineage>
</organism>
<feature type="non-terminal residue" evidence="2">
    <location>
        <position position="1"/>
    </location>
</feature>
<keyword evidence="3" id="KW-1185">Reference proteome</keyword>
<accession>T2KPA9</accession>
<dbReference type="AlphaFoldDB" id="T2KPA9"/>
<keyword evidence="1" id="KW-0812">Transmembrane</keyword>
<keyword evidence="1" id="KW-0472">Membrane</keyword>
<reference evidence="2 3" key="1">
    <citation type="journal article" date="2013" name="Appl. Environ. Microbiol.">
        <title>The genome of the alga-associated marine flavobacterium Formosa agariphila KMM 3901T reveals a broad potential for degradation of algal polysaccharides.</title>
        <authorList>
            <person name="Mann A.J."/>
            <person name="Hahnke R.L."/>
            <person name="Huang S."/>
            <person name="Werner J."/>
            <person name="Xing P."/>
            <person name="Barbeyron T."/>
            <person name="Huettel B."/>
            <person name="Stueber K."/>
            <person name="Reinhardt R."/>
            <person name="Harder J."/>
            <person name="Gloeckner F.O."/>
            <person name="Amann R.I."/>
            <person name="Teeling H."/>
        </authorList>
    </citation>
    <scope>NUCLEOTIDE SEQUENCE [LARGE SCALE GENOMIC DNA]</scope>
    <source>
        <strain evidence="3">DSM 15362 / KCTC 12365 / LMG 23005 / KMM 3901</strain>
    </source>
</reference>
<dbReference type="EMBL" id="HG315671">
    <property type="protein sequence ID" value="CDF80595.1"/>
    <property type="molecule type" value="Genomic_DNA"/>
</dbReference>
<proteinExistence type="predicted"/>
<dbReference type="Proteomes" id="UP000016160">
    <property type="component" value="Chromosome"/>
</dbReference>
<dbReference type="HOGENOM" id="CLU_2563740_0_0_10"/>